<dbReference type="InterPro" id="IPR013149">
    <property type="entry name" value="ADH-like_C"/>
</dbReference>
<name>A0ABS3KB30_9PROT</name>
<dbReference type="Proteomes" id="UP001518990">
    <property type="component" value="Unassembled WGS sequence"/>
</dbReference>
<dbReference type="Pfam" id="PF08240">
    <property type="entry name" value="ADH_N"/>
    <property type="match status" value="1"/>
</dbReference>
<dbReference type="InterPro" id="IPR014189">
    <property type="entry name" value="Quinone_OxRdtase_PIG3"/>
</dbReference>
<dbReference type="PANTHER" id="PTHR48106">
    <property type="entry name" value="QUINONE OXIDOREDUCTASE PIG3-RELATED"/>
    <property type="match status" value="1"/>
</dbReference>
<keyword evidence="2" id="KW-0560">Oxidoreductase</keyword>
<dbReference type="SUPFAM" id="SSF50129">
    <property type="entry name" value="GroES-like"/>
    <property type="match status" value="1"/>
</dbReference>
<dbReference type="InterPro" id="IPR036291">
    <property type="entry name" value="NAD(P)-bd_dom_sf"/>
</dbReference>
<keyword evidence="1" id="KW-0521">NADP</keyword>
<dbReference type="SUPFAM" id="SSF51735">
    <property type="entry name" value="NAD(P)-binding Rossmann-fold domains"/>
    <property type="match status" value="1"/>
</dbReference>
<sequence length="335" mass="35104">MPLPTTMRFIDLPAPGDAGALRPATGPLPRPAPGEVLLRVEAAGVNRPDVEQRRGNYPPPPGASPVLGLEVAGEVVALGEGVEALKPGDRVCALANGGGYAEYCAVPAVQCLPWPAGYDAVRAAALPETYFTVWANLFQIGRLSAGEKLLVHGGTSGIGVTAIKLARAFGATVYATAGSEEKCAACRSFGAEAAINYRDSDFAEEVARLTGKRGVDVVLDMVGADYLAGNLRSLAPGGRLVIIGFMGGRFADRVDLARIVTRRLTVTGSTMRPRGAAEKGGIARELREKVWPLLERGECGPEIYRVLPLEAAAEAHRLMEGSGHIGKIMLRAGQG</sequence>
<dbReference type="RefSeq" id="WP_207446348.1">
    <property type="nucleotide sequence ID" value="NZ_CP061094.1"/>
</dbReference>
<dbReference type="CDD" id="cd05276">
    <property type="entry name" value="p53_inducible_oxidoreductase"/>
    <property type="match status" value="1"/>
</dbReference>
<dbReference type="Pfam" id="PF00107">
    <property type="entry name" value="ADH_zinc_N"/>
    <property type="match status" value="1"/>
</dbReference>
<dbReference type="SMART" id="SM00829">
    <property type="entry name" value="PKS_ER"/>
    <property type="match status" value="1"/>
</dbReference>
<accession>A0ABS3KB30</accession>
<proteinExistence type="predicted"/>
<evidence type="ECO:0000313" key="5">
    <source>
        <dbReference type="Proteomes" id="UP001518990"/>
    </source>
</evidence>
<dbReference type="InterPro" id="IPR013154">
    <property type="entry name" value="ADH-like_N"/>
</dbReference>
<keyword evidence="5" id="KW-1185">Reference proteome</keyword>
<evidence type="ECO:0000256" key="1">
    <source>
        <dbReference type="ARBA" id="ARBA00022857"/>
    </source>
</evidence>
<evidence type="ECO:0000313" key="4">
    <source>
        <dbReference type="EMBL" id="MBO1074662.1"/>
    </source>
</evidence>
<organism evidence="4 5">
    <name type="scientific">Roseomonas marmotae</name>
    <dbReference type="NCBI Taxonomy" id="2768161"/>
    <lineage>
        <taxon>Bacteria</taxon>
        <taxon>Pseudomonadati</taxon>
        <taxon>Pseudomonadota</taxon>
        <taxon>Alphaproteobacteria</taxon>
        <taxon>Acetobacterales</taxon>
        <taxon>Roseomonadaceae</taxon>
        <taxon>Roseomonas</taxon>
    </lineage>
</organism>
<dbReference type="EMBL" id="JACTNF010000006">
    <property type="protein sequence ID" value="MBO1074662.1"/>
    <property type="molecule type" value="Genomic_DNA"/>
</dbReference>
<dbReference type="InterPro" id="IPR020843">
    <property type="entry name" value="ER"/>
</dbReference>
<comment type="caution">
    <text evidence="4">The sequence shown here is derived from an EMBL/GenBank/DDBJ whole genome shotgun (WGS) entry which is preliminary data.</text>
</comment>
<evidence type="ECO:0000259" key="3">
    <source>
        <dbReference type="SMART" id="SM00829"/>
    </source>
</evidence>
<dbReference type="PANTHER" id="PTHR48106:SF8">
    <property type="entry name" value="OS02G0805600 PROTEIN"/>
    <property type="match status" value="1"/>
</dbReference>
<dbReference type="Gene3D" id="3.40.50.720">
    <property type="entry name" value="NAD(P)-binding Rossmann-like Domain"/>
    <property type="match status" value="1"/>
</dbReference>
<dbReference type="NCBIfam" id="TIGR02824">
    <property type="entry name" value="quinone_pig3"/>
    <property type="match status" value="1"/>
</dbReference>
<dbReference type="InterPro" id="IPR011032">
    <property type="entry name" value="GroES-like_sf"/>
</dbReference>
<dbReference type="Gene3D" id="3.90.180.10">
    <property type="entry name" value="Medium-chain alcohol dehydrogenases, catalytic domain"/>
    <property type="match status" value="1"/>
</dbReference>
<gene>
    <name evidence="4" type="ORF">IAI60_08570</name>
</gene>
<protein>
    <submittedName>
        <fullName evidence="4">NAD(P)H-quinone oxidoreductase</fullName>
    </submittedName>
</protein>
<feature type="domain" description="Enoyl reductase (ER)" evidence="3">
    <location>
        <begin position="16"/>
        <end position="330"/>
    </location>
</feature>
<evidence type="ECO:0000256" key="2">
    <source>
        <dbReference type="ARBA" id="ARBA00023002"/>
    </source>
</evidence>
<reference evidence="4 5" key="1">
    <citation type="submission" date="2020-09" db="EMBL/GenBank/DDBJ databases">
        <title>Roseomonas.</title>
        <authorList>
            <person name="Zhu W."/>
        </authorList>
    </citation>
    <scope>NUCLEOTIDE SEQUENCE [LARGE SCALE GENOMIC DNA]</scope>
    <source>
        <strain evidence="4 5">1311</strain>
    </source>
</reference>